<feature type="region of interest" description="Disordered" evidence="1">
    <location>
        <begin position="111"/>
        <end position="149"/>
    </location>
</feature>
<dbReference type="AlphaFoldDB" id="A0A0C3ALA5"/>
<evidence type="ECO:0000313" key="2">
    <source>
        <dbReference type="EMBL" id="KIM20071.1"/>
    </source>
</evidence>
<dbReference type="OrthoDB" id="2417614at2759"/>
<evidence type="ECO:0000256" key="1">
    <source>
        <dbReference type="SAM" id="MobiDB-lite"/>
    </source>
</evidence>
<dbReference type="HOGENOM" id="CLU_706295_0_0_1"/>
<reference evidence="2 3" key="1">
    <citation type="submission" date="2014-04" db="EMBL/GenBank/DDBJ databases">
        <authorList>
            <consortium name="DOE Joint Genome Institute"/>
            <person name="Kuo A."/>
            <person name="Zuccaro A."/>
            <person name="Kohler A."/>
            <person name="Nagy L.G."/>
            <person name="Floudas D."/>
            <person name="Copeland A."/>
            <person name="Barry K.W."/>
            <person name="Cichocki N."/>
            <person name="Veneault-Fourrey C."/>
            <person name="LaButti K."/>
            <person name="Lindquist E.A."/>
            <person name="Lipzen A."/>
            <person name="Lundell T."/>
            <person name="Morin E."/>
            <person name="Murat C."/>
            <person name="Sun H."/>
            <person name="Tunlid A."/>
            <person name="Henrissat B."/>
            <person name="Grigoriev I.V."/>
            <person name="Hibbett D.S."/>
            <person name="Martin F."/>
            <person name="Nordberg H.P."/>
            <person name="Cantor M.N."/>
            <person name="Hua S.X."/>
        </authorList>
    </citation>
    <scope>NUCLEOTIDE SEQUENCE [LARGE SCALE GENOMIC DNA]</scope>
    <source>
        <strain evidence="2 3">MAFF 305830</strain>
    </source>
</reference>
<evidence type="ECO:0000313" key="3">
    <source>
        <dbReference type="Proteomes" id="UP000054097"/>
    </source>
</evidence>
<dbReference type="Proteomes" id="UP000054097">
    <property type="component" value="Unassembled WGS sequence"/>
</dbReference>
<keyword evidence="3" id="KW-1185">Reference proteome</keyword>
<protein>
    <submittedName>
        <fullName evidence="2">Uncharacterized protein</fullName>
    </submittedName>
</protein>
<dbReference type="EMBL" id="KN824481">
    <property type="protein sequence ID" value="KIM20071.1"/>
    <property type="molecule type" value="Genomic_DNA"/>
</dbReference>
<accession>A0A0C3ALA5</accession>
<organism evidence="2 3">
    <name type="scientific">Serendipita vermifera MAFF 305830</name>
    <dbReference type="NCBI Taxonomy" id="933852"/>
    <lineage>
        <taxon>Eukaryota</taxon>
        <taxon>Fungi</taxon>
        <taxon>Dikarya</taxon>
        <taxon>Basidiomycota</taxon>
        <taxon>Agaricomycotina</taxon>
        <taxon>Agaricomycetes</taxon>
        <taxon>Sebacinales</taxon>
        <taxon>Serendipitaceae</taxon>
        <taxon>Serendipita</taxon>
    </lineage>
</organism>
<gene>
    <name evidence="2" type="ORF">M408DRAFT_334145</name>
</gene>
<dbReference type="STRING" id="933852.A0A0C3ALA5"/>
<reference evidence="3" key="2">
    <citation type="submission" date="2015-01" db="EMBL/GenBank/DDBJ databases">
        <title>Evolutionary Origins and Diversification of the Mycorrhizal Mutualists.</title>
        <authorList>
            <consortium name="DOE Joint Genome Institute"/>
            <consortium name="Mycorrhizal Genomics Consortium"/>
            <person name="Kohler A."/>
            <person name="Kuo A."/>
            <person name="Nagy L.G."/>
            <person name="Floudas D."/>
            <person name="Copeland A."/>
            <person name="Barry K.W."/>
            <person name="Cichocki N."/>
            <person name="Veneault-Fourrey C."/>
            <person name="LaButti K."/>
            <person name="Lindquist E.A."/>
            <person name="Lipzen A."/>
            <person name="Lundell T."/>
            <person name="Morin E."/>
            <person name="Murat C."/>
            <person name="Riley R."/>
            <person name="Ohm R."/>
            <person name="Sun H."/>
            <person name="Tunlid A."/>
            <person name="Henrissat B."/>
            <person name="Grigoriev I.V."/>
            <person name="Hibbett D.S."/>
            <person name="Martin F."/>
        </authorList>
    </citation>
    <scope>NUCLEOTIDE SEQUENCE [LARGE SCALE GENOMIC DNA]</scope>
    <source>
        <strain evidence="3">MAFF 305830</strain>
    </source>
</reference>
<proteinExistence type="predicted"/>
<name>A0A0C3ALA5_SERVB</name>
<sequence>MFASRPIVLSDPTNDMMDIDEVTHNLAGLSFGSPSRRVGSMKTKAPRKSDVAPKHGYYLGRDVVMADIDRRLPDTDMPQSPLFANVNRTLPSPTLSLSPASLLPSVNRIKTPSRRVSEPLPQAASTSPGDPIRPVKKGRASTAPTLSSSQCSGVAAHSAKRCLLSVGSVAPVSFHVDSLGLDGPVERYCYHHLKALLAQTSFFGRRAGVGQVTFSDYLSDDLMPITQALLKVEMERAVPDPDSAGQIHCFQVMNDDTPGYIHFKLGREWRGQCDVYELRLLGTWPPTSRSGVPEETLDDEVEVVQHVRRLEKLIHIEVADRSLRANFPGLVPDDLRKLKSLKMSMYMSGKRCDCGDVHWDIFTFPITNGREYEDHIFPAMKIMAKYVSECL</sequence>